<evidence type="ECO:0000313" key="1">
    <source>
        <dbReference type="EMBL" id="KEQ93307.1"/>
    </source>
</evidence>
<organism evidence="1 2">
    <name type="scientific">Aureobasidium subglaciale (strain EXF-2481)</name>
    <name type="common">Aureobasidium pullulans var. subglaciale</name>
    <dbReference type="NCBI Taxonomy" id="1043005"/>
    <lineage>
        <taxon>Eukaryota</taxon>
        <taxon>Fungi</taxon>
        <taxon>Dikarya</taxon>
        <taxon>Ascomycota</taxon>
        <taxon>Pezizomycotina</taxon>
        <taxon>Dothideomycetes</taxon>
        <taxon>Dothideomycetidae</taxon>
        <taxon>Dothideales</taxon>
        <taxon>Saccotheciaceae</taxon>
        <taxon>Aureobasidium</taxon>
    </lineage>
</organism>
<evidence type="ECO:0000313" key="2">
    <source>
        <dbReference type="Proteomes" id="UP000030641"/>
    </source>
</evidence>
<dbReference type="GeneID" id="25364906"/>
<protein>
    <submittedName>
        <fullName evidence="1">Uncharacterized protein</fullName>
    </submittedName>
</protein>
<dbReference type="AlphaFoldDB" id="A0A074YGT8"/>
<sequence length="107" mass="12006">MPLETHKTQSDDPQIWQKSTRRILDLSQVFLGRREVRMTRNPSAPCNIKGPHDEAVTTTAMPNPISTWVCCGTGTSRASMPRVVVSLPRLPGCLECLDELCERSEIR</sequence>
<dbReference type="RefSeq" id="XP_013341899.1">
    <property type="nucleotide sequence ID" value="XM_013486445.1"/>
</dbReference>
<reference evidence="1 2" key="1">
    <citation type="journal article" date="2014" name="BMC Genomics">
        <title>Genome sequencing of four Aureobasidium pullulans varieties: biotechnological potential, stress tolerance, and description of new species.</title>
        <authorList>
            <person name="Gostin Ar C."/>
            <person name="Ohm R.A."/>
            <person name="Kogej T."/>
            <person name="Sonjak S."/>
            <person name="Turk M."/>
            <person name="Zajc J."/>
            <person name="Zalar P."/>
            <person name="Grube M."/>
            <person name="Sun H."/>
            <person name="Han J."/>
            <person name="Sharma A."/>
            <person name="Chiniquy J."/>
            <person name="Ngan C.Y."/>
            <person name="Lipzen A."/>
            <person name="Barry K."/>
            <person name="Grigoriev I.V."/>
            <person name="Gunde-Cimerman N."/>
        </authorList>
    </citation>
    <scope>NUCLEOTIDE SEQUENCE [LARGE SCALE GENOMIC DNA]</scope>
    <source>
        <strain evidence="1 2">EXF-2481</strain>
    </source>
</reference>
<keyword evidence="2" id="KW-1185">Reference proteome</keyword>
<proteinExistence type="predicted"/>
<dbReference type="HOGENOM" id="CLU_2209512_0_0_1"/>
<gene>
    <name evidence="1" type="ORF">AUEXF2481DRAFT_336545</name>
</gene>
<dbReference type="EMBL" id="KL584766">
    <property type="protein sequence ID" value="KEQ93307.1"/>
    <property type="molecule type" value="Genomic_DNA"/>
</dbReference>
<name>A0A074YGT8_AURSE</name>
<dbReference type="InParanoid" id="A0A074YGT8"/>
<accession>A0A074YGT8</accession>
<dbReference type="Proteomes" id="UP000030641">
    <property type="component" value="Unassembled WGS sequence"/>
</dbReference>
<dbReference type="OrthoDB" id="10322783at2759"/>